<evidence type="ECO:0000256" key="1">
    <source>
        <dbReference type="SAM" id="Coils"/>
    </source>
</evidence>
<feature type="compositionally biased region" description="Acidic residues" evidence="2">
    <location>
        <begin position="24"/>
        <end position="35"/>
    </location>
</feature>
<accession>A0A183AQF6</accession>
<feature type="region of interest" description="Disordered" evidence="2">
    <location>
        <begin position="1"/>
        <end position="73"/>
    </location>
</feature>
<evidence type="ECO:0000256" key="2">
    <source>
        <dbReference type="SAM" id="MobiDB-lite"/>
    </source>
</evidence>
<organism evidence="5">
    <name type="scientific">Echinostoma caproni</name>
    <dbReference type="NCBI Taxonomy" id="27848"/>
    <lineage>
        <taxon>Eukaryota</taxon>
        <taxon>Metazoa</taxon>
        <taxon>Spiralia</taxon>
        <taxon>Lophotrochozoa</taxon>
        <taxon>Platyhelminthes</taxon>
        <taxon>Trematoda</taxon>
        <taxon>Digenea</taxon>
        <taxon>Plagiorchiida</taxon>
        <taxon>Echinostomata</taxon>
        <taxon>Echinostomatoidea</taxon>
        <taxon>Echinostomatidae</taxon>
        <taxon>Echinostoma</taxon>
    </lineage>
</organism>
<protein>
    <submittedName>
        <fullName evidence="5">Intraflagellar transport protein 74 homolog</fullName>
    </submittedName>
</protein>
<evidence type="ECO:0000313" key="4">
    <source>
        <dbReference type="Proteomes" id="UP000272942"/>
    </source>
</evidence>
<reference evidence="3 4" key="2">
    <citation type="submission" date="2018-11" db="EMBL/GenBank/DDBJ databases">
        <authorList>
            <consortium name="Pathogen Informatics"/>
        </authorList>
    </citation>
    <scope>NUCLEOTIDE SEQUENCE [LARGE SCALE GENOMIC DNA]</scope>
    <source>
        <strain evidence="3 4">Egypt</strain>
    </source>
</reference>
<dbReference type="EMBL" id="UZAN01047050">
    <property type="protein sequence ID" value="VDP84952.1"/>
    <property type="molecule type" value="Genomic_DNA"/>
</dbReference>
<gene>
    <name evidence="3" type="ORF">ECPE_LOCUS9191</name>
</gene>
<feature type="coiled-coil region" evidence="1">
    <location>
        <begin position="179"/>
        <end position="265"/>
    </location>
</feature>
<evidence type="ECO:0000313" key="3">
    <source>
        <dbReference type="EMBL" id="VDP84952.1"/>
    </source>
</evidence>
<proteinExistence type="predicted"/>
<dbReference type="OrthoDB" id="10262929at2759"/>
<reference evidence="5" key="1">
    <citation type="submission" date="2016-06" db="UniProtKB">
        <authorList>
            <consortium name="WormBaseParasite"/>
        </authorList>
    </citation>
    <scope>IDENTIFICATION</scope>
</reference>
<dbReference type="Proteomes" id="UP000272942">
    <property type="component" value="Unassembled WGS sequence"/>
</dbReference>
<sequence>MQLSANETDDVQTNKGQGEGRTETEDEPGEIEEDRIEVRQDELLIAMPDLPDEPRYDSELSDESQPVDPDASDRFVSTVGATSVIDELEQLSYERKATTTEVAYLKHRYLKLCSCLTMSRDGEFELLQQAKHFTVELEKLHEALAKEDTYPENYNTQTDQLRGQLLQAENQRLEREEHLDELNYILEGLQEEKKMLQREYDRLPKEEETKHIRRQLEQSIEELKSENSRKSGETRQLIQTLKDAQEELSKEIKLTEEAKQKLETLNVSQTYLNFTTQADTGTVTLRELIALKPC</sequence>
<keyword evidence="4" id="KW-1185">Reference proteome</keyword>
<dbReference type="WBParaSite" id="ECPE_0000921901-mRNA-1">
    <property type="protein sequence ID" value="ECPE_0000921901-mRNA-1"/>
    <property type="gene ID" value="ECPE_0000921901"/>
</dbReference>
<evidence type="ECO:0000313" key="5">
    <source>
        <dbReference type="WBParaSite" id="ECPE_0000921901-mRNA-1"/>
    </source>
</evidence>
<dbReference type="AlphaFoldDB" id="A0A183AQF6"/>
<feature type="compositionally biased region" description="Polar residues" evidence="2">
    <location>
        <begin position="1"/>
        <end position="16"/>
    </location>
</feature>
<name>A0A183AQF6_9TREM</name>
<keyword evidence="1" id="KW-0175">Coiled coil</keyword>